<accession>A0A2Z6QG54</accession>
<keyword evidence="3" id="KW-1185">Reference proteome</keyword>
<reference evidence="2" key="2">
    <citation type="submission" date="2019-10" db="EMBL/GenBank/DDBJ databases">
        <title>Conservation and host-specific expression of non-tandemly repeated heterogenous ribosome RNA gene in arbuscular mycorrhizal fungi.</title>
        <authorList>
            <person name="Maeda T."/>
            <person name="Kobayashi Y."/>
            <person name="Nakagawa T."/>
            <person name="Ezawa T."/>
            <person name="Yamaguchi K."/>
            <person name="Bino T."/>
            <person name="Nishimoto Y."/>
            <person name="Shigenobu S."/>
            <person name="Kawaguchi M."/>
        </authorList>
    </citation>
    <scope>NUCLEOTIDE SEQUENCE</scope>
    <source>
        <strain evidence="2">HR1</strain>
    </source>
</reference>
<name>A0A2Z6QG54_9GLOM</name>
<evidence type="ECO:0000313" key="2">
    <source>
        <dbReference type="EMBL" id="GET02556.1"/>
    </source>
</evidence>
<sequence>MSAYHSHKFPDHNNITLTAKVSQYLSPYNKTFYKVIKHLPLSRLRRIPDALPYIPIREHIIAQDRHINPPVNKKPKIPNQNDLSNFNPISDELLTEDSKDKFAEILSFIPRHHILIQAQLNFPLDLHDCRNLSTKEKRNTKKGFVDNVLLTLPMNKLSISTLKNFN</sequence>
<dbReference type="EMBL" id="BLAL01000313">
    <property type="protein sequence ID" value="GET02556.1"/>
    <property type="molecule type" value="Genomic_DNA"/>
</dbReference>
<dbReference type="Proteomes" id="UP000247702">
    <property type="component" value="Unassembled WGS sequence"/>
</dbReference>
<organism evidence="1 3">
    <name type="scientific">Rhizophagus clarus</name>
    <dbReference type="NCBI Taxonomy" id="94130"/>
    <lineage>
        <taxon>Eukaryota</taxon>
        <taxon>Fungi</taxon>
        <taxon>Fungi incertae sedis</taxon>
        <taxon>Mucoromycota</taxon>
        <taxon>Glomeromycotina</taxon>
        <taxon>Glomeromycetes</taxon>
        <taxon>Glomerales</taxon>
        <taxon>Glomeraceae</taxon>
        <taxon>Rhizophagus</taxon>
    </lineage>
</organism>
<comment type="caution">
    <text evidence="1">The sequence shown here is derived from an EMBL/GenBank/DDBJ whole genome shotgun (WGS) entry which is preliminary data.</text>
</comment>
<gene>
    <name evidence="2" type="ORF">RCL2_002893400</name>
    <name evidence="1" type="ORF">RclHR1_01510006</name>
</gene>
<dbReference type="AlphaFoldDB" id="A0A2Z6QG54"/>
<reference evidence="1 3" key="1">
    <citation type="submission" date="2017-11" db="EMBL/GenBank/DDBJ databases">
        <title>The genome of Rhizophagus clarus HR1 reveals common genetic basis of auxotrophy among arbuscular mycorrhizal fungi.</title>
        <authorList>
            <person name="Kobayashi Y."/>
        </authorList>
    </citation>
    <scope>NUCLEOTIDE SEQUENCE [LARGE SCALE GENOMIC DNA]</scope>
    <source>
        <strain evidence="1 3">HR1</strain>
    </source>
</reference>
<dbReference type="EMBL" id="BEXD01000569">
    <property type="protein sequence ID" value="GBB88555.1"/>
    <property type="molecule type" value="Genomic_DNA"/>
</dbReference>
<protein>
    <submittedName>
        <fullName evidence="1">Uncharacterized protein</fullName>
    </submittedName>
</protein>
<evidence type="ECO:0000313" key="3">
    <source>
        <dbReference type="Proteomes" id="UP000247702"/>
    </source>
</evidence>
<proteinExistence type="predicted"/>
<evidence type="ECO:0000313" key="1">
    <source>
        <dbReference type="EMBL" id="GBB88555.1"/>
    </source>
</evidence>
<dbReference type="Proteomes" id="UP000615446">
    <property type="component" value="Unassembled WGS sequence"/>
</dbReference>